<feature type="compositionally biased region" description="Basic and acidic residues" evidence="6">
    <location>
        <begin position="716"/>
        <end position="728"/>
    </location>
</feature>
<feature type="compositionally biased region" description="Basic and acidic residues" evidence="6">
    <location>
        <begin position="939"/>
        <end position="949"/>
    </location>
</feature>
<feature type="region of interest" description="Disordered" evidence="6">
    <location>
        <begin position="828"/>
        <end position="1007"/>
    </location>
</feature>
<dbReference type="AlphaFoldDB" id="A0A7K0DL06"/>
<dbReference type="PANTHER" id="PTHR45436:SF5">
    <property type="entry name" value="SENSOR HISTIDINE KINASE TRCS"/>
    <property type="match status" value="1"/>
</dbReference>
<dbReference type="Gene3D" id="3.30.565.10">
    <property type="entry name" value="Histidine kinase-like ATPase, C-terminal domain"/>
    <property type="match status" value="1"/>
</dbReference>
<feature type="compositionally biased region" description="Pro residues" evidence="6">
    <location>
        <begin position="804"/>
        <end position="813"/>
    </location>
</feature>
<evidence type="ECO:0000256" key="6">
    <source>
        <dbReference type="SAM" id="MobiDB-lite"/>
    </source>
</evidence>
<feature type="transmembrane region" description="Helical" evidence="7">
    <location>
        <begin position="27"/>
        <end position="47"/>
    </location>
</feature>
<accession>A0A7K0DL06</accession>
<dbReference type="SUPFAM" id="SSF55874">
    <property type="entry name" value="ATPase domain of HSP90 chaperone/DNA topoisomerase II/histidine kinase"/>
    <property type="match status" value="1"/>
</dbReference>
<feature type="region of interest" description="Disordered" evidence="6">
    <location>
        <begin position="648"/>
        <end position="815"/>
    </location>
</feature>
<evidence type="ECO:0000313" key="11">
    <source>
        <dbReference type="Proteomes" id="UP000431401"/>
    </source>
</evidence>
<reference evidence="10 11" key="1">
    <citation type="submission" date="2019-10" db="EMBL/GenBank/DDBJ databases">
        <title>Nocardia macrotermitis sp. nov. and Nocardia aurantia sp. nov., isolated from the gut of fungus growing-termite Macrotermes natalensis.</title>
        <authorList>
            <person name="Benndorf R."/>
            <person name="Schwitalla J."/>
            <person name="Martin K."/>
            <person name="De Beer W."/>
            <person name="Kaster A.-K."/>
            <person name="Vollmers J."/>
            <person name="Poulsen M."/>
            <person name="Beemelmanns C."/>
        </authorList>
    </citation>
    <scope>NUCLEOTIDE SEQUENCE [LARGE SCALE GENOMIC DNA]</scope>
    <source>
        <strain evidence="10 11">RB56</strain>
    </source>
</reference>
<evidence type="ECO:0000256" key="1">
    <source>
        <dbReference type="ARBA" id="ARBA00000085"/>
    </source>
</evidence>
<dbReference type="GO" id="GO:0004673">
    <property type="term" value="F:protein histidine kinase activity"/>
    <property type="evidence" value="ECO:0007669"/>
    <property type="project" value="UniProtKB-EC"/>
</dbReference>
<dbReference type="PANTHER" id="PTHR45436">
    <property type="entry name" value="SENSOR HISTIDINE KINASE YKOH"/>
    <property type="match status" value="1"/>
</dbReference>
<keyword evidence="4" id="KW-0808">Transferase</keyword>
<dbReference type="EC" id="2.7.13.3" evidence="2"/>
<dbReference type="InterPro" id="IPR003594">
    <property type="entry name" value="HATPase_dom"/>
</dbReference>
<evidence type="ECO:0000256" key="5">
    <source>
        <dbReference type="ARBA" id="ARBA00022777"/>
    </source>
</evidence>
<protein>
    <recommendedName>
        <fullName evidence="2">histidine kinase</fullName>
        <ecNumber evidence="2">2.7.13.3</ecNumber>
    </recommendedName>
</protein>
<dbReference type="Proteomes" id="UP000431401">
    <property type="component" value="Unassembled WGS sequence"/>
</dbReference>
<dbReference type="Pfam" id="PF02518">
    <property type="entry name" value="HATPase_c"/>
    <property type="match status" value="1"/>
</dbReference>
<feature type="transmembrane region" description="Helical" evidence="7">
    <location>
        <begin position="314"/>
        <end position="336"/>
    </location>
</feature>
<gene>
    <name evidence="10" type="ORF">NRB56_19340</name>
</gene>
<evidence type="ECO:0000313" key="10">
    <source>
        <dbReference type="EMBL" id="MQY26369.1"/>
    </source>
</evidence>
<feature type="compositionally biased region" description="Basic and acidic residues" evidence="6">
    <location>
        <begin position="912"/>
        <end position="929"/>
    </location>
</feature>
<evidence type="ECO:0000256" key="3">
    <source>
        <dbReference type="ARBA" id="ARBA00022553"/>
    </source>
</evidence>
<dbReference type="GO" id="GO:0005886">
    <property type="term" value="C:plasma membrane"/>
    <property type="evidence" value="ECO:0007669"/>
    <property type="project" value="TreeGrafter"/>
</dbReference>
<dbReference type="Pfam" id="PF08376">
    <property type="entry name" value="NIT"/>
    <property type="match status" value="1"/>
</dbReference>
<feature type="compositionally biased region" description="Polar residues" evidence="6">
    <location>
        <begin position="998"/>
        <end position="1007"/>
    </location>
</feature>
<feature type="compositionally biased region" description="Basic and acidic residues" evidence="6">
    <location>
        <begin position="975"/>
        <end position="995"/>
    </location>
</feature>
<evidence type="ECO:0000256" key="2">
    <source>
        <dbReference type="ARBA" id="ARBA00012438"/>
    </source>
</evidence>
<evidence type="ECO:0000259" key="8">
    <source>
        <dbReference type="Pfam" id="PF02518"/>
    </source>
</evidence>
<dbReference type="InterPro" id="IPR050428">
    <property type="entry name" value="TCS_sensor_his_kinase"/>
</dbReference>
<comment type="catalytic activity">
    <reaction evidence="1">
        <text>ATP + protein L-histidine = ADP + protein N-phospho-L-histidine.</text>
        <dbReference type="EC" id="2.7.13.3"/>
    </reaction>
</comment>
<name>A0A7K0DL06_9NOCA</name>
<dbReference type="EMBL" id="WEGI01000004">
    <property type="protein sequence ID" value="MQY26369.1"/>
    <property type="molecule type" value="Genomic_DNA"/>
</dbReference>
<comment type="caution">
    <text evidence="10">The sequence shown here is derived from an EMBL/GenBank/DDBJ whole genome shotgun (WGS) entry which is preliminary data.</text>
</comment>
<evidence type="ECO:0000259" key="9">
    <source>
        <dbReference type="Pfam" id="PF08376"/>
    </source>
</evidence>
<feature type="domain" description="Nitrate/nitrite sensing protein" evidence="9">
    <location>
        <begin position="71"/>
        <end position="303"/>
    </location>
</feature>
<feature type="domain" description="Histidine kinase/HSP90-like ATPase" evidence="8">
    <location>
        <begin position="527"/>
        <end position="631"/>
    </location>
</feature>
<evidence type="ECO:0000256" key="4">
    <source>
        <dbReference type="ARBA" id="ARBA00022679"/>
    </source>
</evidence>
<proteinExistence type="predicted"/>
<keyword evidence="3" id="KW-0597">Phosphoprotein</keyword>
<dbReference type="InterPro" id="IPR013587">
    <property type="entry name" value="Nitrate/nitrite_sensing"/>
</dbReference>
<dbReference type="InterPro" id="IPR036890">
    <property type="entry name" value="HATPase_C_sf"/>
</dbReference>
<feature type="compositionally biased region" description="Pro residues" evidence="6">
    <location>
        <begin position="786"/>
        <end position="796"/>
    </location>
</feature>
<keyword evidence="7" id="KW-1133">Transmembrane helix</keyword>
<organism evidence="10 11">
    <name type="scientific">Nocardia aurantia</name>
    <dbReference type="NCBI Taxonomy" id="2585199"/>
    <lineage>
        <taxon>Bacteria</taxon>
        <taxon>Bacillati</taxon>
        <taxon>Actinomycetota</taxon>
        <taxon>Actinomycetes</taxon>
        <taxon>Mycobacteriales</taxon>
        <taxon>Nocardiaceae</taxon>
        <taxon>Nocardia</taxon>
    </lineage>
</organism>
<evidence type="ECO:0000256" key="7">
    <source>
        <dbReference type="SAM" id="Phobius"/>
    </source>
</evidence>
<keyword evidence="5" id="KW-0418">Kinase</keyword>
<sequence>MQFRRAPLLPDDGDRRRRRLPTIRGQLTRMLMVSVVLVLTLLAVIIVDVSGRYRASQDTVRAIGLASAVQDFVHEAQRERGLSVGVANGQNSMHDQLIGQRGAVDATRRALDAALADGGVPGNADVRTALQQFAGLTATRADLDTHRIDANRVFRFYTDAIAAVQRVRPGADLARDTDLWRDLQALYALGDLKEYTGQTRGFLNGIFVKNEFGQGEYVQFSDIRGLRQAAQADFVRDATSAQRAKLDAVFRSENAGRAAAAEGVAIASADGPLTRVIDPNTWWVNMSGLIDAERDVQRSVAADTVQRAEHLRNLAGIQFIGCLAVALLALLAQIAVTIATVRSIARPLTALAGEADEVAGHRLPELISAWQADAEPAPPEPIRTKPRASAEIASVAQALDRVQTTAFELASQQALLRHNTSESLANLGRRNQNLVRRQLGLISQFEEEELDPKALANMFELDHLATRMRRNAESLLVLVGEASPRRWTEAIALTDVLRAALSEVEDYRRVILRRVDDAPIVGSAVSELAHMVAELIENGLAFSPPDLEVEIYGRRLGRQYMLAVVDHGVGMPPEALAEANSRLRGETDFLLSPTRYLGHYVVGRLAARLGVEVELTVSPVSGVVARMLLPTELLAEPAAVAEAKPDPLRAPKAEPAPAPASPPITTVKSERIPAAEPRGVAAAEPRQVTAAEPRQVTAAEPRQVAAAEPRQVTTAEPRRVTAEPRKVTTAEPQRGAARDAAAGTHNGAVSGLSAGFAPGTRDGRATEPRPAGPADASRSRTSAAKPPAPEPVPPRAGIPLSPLVTPPVAPPAPGEALVIDATGFTVHDEAIHRVPDHAPPLADRPNQEQTQDRPRRDPLPAANGHVHPDRGTRPDPFPTMPAGPVKDLLEAAVTQRHEAESFRTGSWPAVDVTRDNQGETGVRDVERTRNGLVKRARKNRDTVPTDRTVRTLRPQADPAADRSPEQIRGMLADFRAGHQRGERTGTSDTHADERQWIPASTTQEETR</sequence>
<keyword evidence="7" id="KW-0472">Membrane</keyword>
<dbReference type="GO" id="GO:0000160">
    <property type="term" value="P:phosphorelay signal transduction system"/>
    <property type="evidence" value="ECO:0007669"/>
    <property type="project" value="TreeGrafter"/>
</dbReference>
<dbReference type="RefSeq" id="WP_319942777.1">
    <property type="nucleotide sequence ID" value="NZ_WEGI01000004.1"/>
</dbReference>
<keyword evidence="11" id="KW-1185">Reference proteome</keyword>
<keyword evidence="7" id="KW-0812">Transmembrane</keyword>